<name>A0A0A1UHD1_ENTIV</name>
<dbReference type="OMA" id="EMRLHTP"/>
<protein>
    <submittedName>
        <fullName evidence="8">Kinesin heavy chain, putative</fullName>
    </submittedName>
</protein>
<feature type="domain" description="Kinesin motor" evidence="7">
    <location>
        <begin position="1"/>
        <end position="146"/>
    </location>
</feature>
<dbReference type="VEuPathDB" id="AmoebaDB:EIN_254860"/>
<dbReference type="GO" id="GO:0072686">
    <property type="term" value="C:mitotic spindle"/>
    <property type="evidence" value="ECO:0007669"/>
    <property type="project" value="TreeGrafter"/>
</dbReference>
<organism evidence="8 9">
    <name type="scientific">Entamoeba invadens IP1</name>
    <dbReference type="NCBI Taxonomy" id="370355"/>
    <lineage>
        <taxon>Eukaryota</taxon>
        <taxon>Amoebozoa</taxon>
        <taxon>Evosea</taxon>
        <taxon>Archamoebae</taxon>
        <taxon>Mastigamoebida</taxon>
        <taxon>Entamoebidae</taxon>
        <taxon>Entamoeba</taxon>
    </lineage>
</organism>
<proteinExistence type="inferred from homology"/>
<evidence type="ECO:0000259" key="7">
    <source>
        <dbReference type="PROSITE" id="PS50067"/>
    </source>
</evidence>
<dbReference type="GeneID" id="14893875"/>
<dbReference type="GO" id="GO:0051231">
    <property type="term" value="P:spindle elongation"/>
    <property type="evidence" value="ECO:0007669"/>
    <property type="project" value="TreeGrafter"/>
</dbReference>
<dbReference type="Proteomes" id="UP000014680">
    <property type="component" value="Unassembled WGS sequence"/>
</dbReference>
<sequence>MKHLEKPEKAMKVIEHIKGVGTQEHFYASSVQPIITNVVDGADAYVLCCGFKNSGKTYTLEGKFTDLQFEDAGVIPRAMKSIFAELKKKEKYVVRVSFLQISENSIEDLLCEEKNKVIIKDAQRKFKNALGGVIFSGASEMSVNDTNTPQIFSKLNELRDNKFETPARNNDFCKVFVVTVISSINQQKGPKELVNVGRLTFVMLPSFSFPQNKMNMEILKYAEATKEQRLKMSLKLDLVTKILQEGLGGQGMLLCIGCIDLNSENNQAAFVRKFLSKMETIKNDPVLVRQILKTVYENYLDDEIKQLEYRYNDLIKKNAISKEVFEAKKIQQEIQTQKYANVQIGSAIQKVRKDAESEYLEINSKIQKCNEYIKRKKQTESEIREKIVEMLAMAQSIQEHNTTVEEMIKKQLLDNEKEKAEIKKSVSICKFPNDWNIKIDEQMKCFKETIDKIKSVVVYHKCDIGRTTEELEIGKAKDLLDSIFGAFKKDIENMKDVVHSVFVSQEKNVENFVAKTDAFLETLNKKSEIEGFETFVKTQIENLKVFISELETKRKESLCEIERKENERADAMKSEQTNFKTKIEEVVPLLKSDVQATFEKYQKEIFLQLADQKRTFDSLEIEHPNFVMTEEMLSKITAIQKDIATDIMKKKESETIQDEFPCVEFLDESAFKKELDNVKGVVSKIFEETGIVASLKNEEVKLFEKDKEMSEEQIQLNQFIEKCCESLDSLKSYTTRLLRDFEDKIDMVSVEFESQIEMETMQSPHLPSLLQQNSEMPTVLEDLSLDNMK</sequence>
<evidence type="ECO:0000256" key="5">
    <source>
        <dbReference type="ARBA" id="ARBA00023212"/>
    </source>
</evidence>
<reference evidence="8 9" key="1">
    <citation type="submission" date="2012-10" db="EMBL/GenBank/DDBJ databases">
        <authorList>
            <person name="Zafar N."/>
            <person name="Inman J."/>
            <person name="Hall N."/>
            <person name="Lorenzi H."/>
            <person name="Caler E."/>
        </authorList>
    </citation>
    <scope>NUCLEOTIDE SEQUENCE [LARGE SCALE GENOMIC DNA]</scope>
    <source>
        <strain evidence="8 9">IP1</strain>
    </source>
</reference>
<dbReference type="GO" id="GO:0005634">
    <property type="term" value="C:nucleus"/>
    <property type="evidence" value="ECO:0007669"/>
    <property type="project" value="TreeGrafter"/>
</dbReference>
<evidence type="ECO:0000256" key="3">
    <source>
        <dbReference type="ARBA" id="ARBA00022490"/>
    </source>
</evidence>
<comment type="similarity">
    <text evidence="6">Belongs to the TRAFAC class myosin-kinesin ATPase superfamily. Kinesin family.</text>
</comment>
<dbReference type="Gene3D" id="3.40.850.10">
    <property type="entry name" value="Kinesin motor domain"/>
    <property type="match status" value="1"/>
</dbReference>
<evidence type="ECO:0000313" key="9">
    <source>
        <dbReference type="Proteomes" id="UP000014680"/>
    </source>
</evidence>
<dbReference type="PROSITE" id="PS50067">
    <property type="entry name" value="KINESIN_MOTOR_2"/>
    <property type="match status" value="1"/>
</dbReference>
<dbReference type="PANTHER" id="PTHR47970">
    <property type="entry name" value="KINESIN-LIKE PROTEIN KIF11"/>
    <property type="match status" value="1"/>
</dbReference>
<dbReference type="PANTHER" id="PTHR47970:SF12">
    <property type="entry name" value="KINESIN FAMILY MEMBER 11"/>
    <property type="match status" value="1"/>
</dbReference>
<keyword evidence="6" id="KW-0547">Nucleotide-binding</keyword>
<dbReference type="SUPFAM" id="SSF52540">
    <property type="entry name" value="P-loop containing nucleoside triphosphate hydrolases"/>
    <property type="match status" value="1"/>
</dbReference>
<evidence type="ECO:0000256" key="1">
    <source>
        <dbReference type="ARBA" id="ARBA00004245"/>
    </source>
</evidence>
<dbReference type="InterPro" id="IPR027417">
    <property type="entry name" value="P-loop_NTPase"/>
</dbReference>
<dbReference type="InterPro" id="IPR001752">
    <property type="entry name" value="Kinesin_motor_dom"/>
</dbReference>
<accession>A0A0A1UHD1</accession>
<dbReference type="KEGG" id="eiv:EIN_254860"/>
<comment type="subcellular location">
    <subcellularLocation>
        <location evidence="1">Cytoplasm</location>
        <location evidence="1">Cytoskeleton</location>
    </subcellularLocation>
</comment>
<evidence type="ECO:0000256" key="4">
    <source>
        <dbReference type="ARBA" id="ARBA00023175"/>
    </source>
</evidence>
<keyword evidence="3" id="KW-0963">Cytoplasm</keyword>
<dbReference type="GO" id="GO:0007018">
    <property type="term" value="P:microtubule-based movement"/>
    <property type="evidence" value="ECO:0007669"/>
    <property type="project" value="InterPro"/>
</dbReference>
<dbReference type="InterPro" id="IPR047149">
    <property type="entry name" value="KIF11-like"/>
</dbReference>
<keyword evidence="9" id="KW-1185">Reference proteome</keyword>
<dbReference type="InterPro" id="IPR036961">
    <property type="entry name" value="Kinesin_motor_dom_sf"/>
</dbReference>
<dbReference type="GO" id="GO:0008574">
    <property type="term" value="F:plus-end-directed microtubule motor activity"/>
    <property type="evidence" value="ECO:0007669"/>
    <property type="project" value="TreeGrafter"/>
</dbReference>
<keyword evidence="5" id="KW-0206">Cytoskeleton</keyword>
<dbReference type="OrthoDB" id="3176171at2759"/>
<dbReference type="AlphaFoldDB" id="A0A0A1UHD1"/>
<gene>
    <name evidence="8" type="ORF">EIN_254860</name>
</gene>
<evidence type="ECO:0000256" key="2">
    <source>
        <dbReference type="ARBA" id="ARBA00022448"/>
    </source>
</evidence>
<evidence type="ECO:0000256" key="6">
    <source>
        <dbReference type="PROSITE-ProRule" id="PRU00283"/>
    </source>
</evidence>
<dbReference type="EMBL" id="KB206169">
    <property type="protein sequence ID" value="ELP95112.1"/>
    <property type="molecule type" value="Genomic_DNA"/>
</dbReference>
<dbReference type="Pfam" id="PF00225">
    <property type="entry name" value="Kinesin"/>
    <property type="match status" value="1"/>
</dbReference>
<keyword evidence="6" id="KW-0067">ATP-binding</keyword>
<dbReference type="GO" id="GO:0005876">
    <property type="term" value="C:spindle microtubule"/>
    <property type="evidence" value="ECO:0007669"/>
    <property type="project" value="TreeGrafter"/>
</dbReference>
<keyword evidence="4 6" id="KW-0505">Motor protein</keyword>
<keyword evidence="2" id="KW-0813">Transport</keyword>
<dbReference type="GO" id="GO:0005524">
    <property type="term" value="F:ATP binding"/>
    <property type="evidence" value="ECO:0007669"/>
    <property type="project" value="UniProtKB-UniRule"/>
</dbReference>
<evidence type="ECO:0000313" key="8">
    <source>
        <dbReference type="EMBL" id="ELP95112.1"/>
    </source>
</evidence>
<dbReference type="GO" id="GO:0090307">
    <property type="term" value="P:mitotic spindle assembly"/>
    <property type="evidence" value="ECO:0007669"/>
    <property type="project" value="TreeGrafter"/>
</dbReference>
<feature type="binding site" evidence="6">
    <location>
        <begin position="50"/>
        <end position="57"/>
    </location>
    <ligand>
        <name>ATP</name>
        <dbReference type="ChEBI" id="CHEBI:30616"/>
    </ligand>
</feature>
<dbReference type="RefSeq" id="XP_004261883.1">
    <property type="nucleotide sequence ID" value="XM_004261835.1"/>
</dbReference>
<dbReference type="GO" id="GO:0008017">
    <property type="term" value="F:microtubule binding"/>
    <property type="evidence" value="ECO:0007669"/>
    <property type="project" value="InterPro"/>
</dbReference>
<dbReference type="SMART" id="SM00129">
    <property type="entry name" value="KISc"/>
    <property type="match status" value="1"/>
</dbReference>